<dbReference type="AlphaFoldDB" id="A0A1I1MAA0"/>
<name>A0A1I1MAA0_9FLAO</name>
<dbReference type="RefSeq" id="WP_092544482.1">
    <property type="nucleotide sequence ID" value="NZ_FOKV01000009.1"/>
</dbReference>
<evidence type="ECO:0000313" key="4">
    <source>
        <dbReference type="Proteomes" id="UP000199438"/>
    </source>
</evidence>
<reference evidence="4" key="1">
    <citation type="submission" date="2016-10" db="EMBL/GenBank/DDBJ databases">
        <authorList>
            <person name="Varghese N."/>
            <person name="Submissions S."/>
        </authorList>
    </citation>
    <scope>NUCLEOTIDE SEQUENCE [LARGE SCALE GENOMIC DNA]</scope>
    <source>
        <strain evidence="4">DSM 24499</strain>
    </source>
</reference>
<dbReference type="OrthoDB" id="1123055at2"/>
<protein>
    <recommendedName>
        <fullName evidence="5">DUF4834 domain-containing protein</fullName>
    </recommendedName>
</protein>
<evidence type="ECO:0008006" key="5">
    <source>
        <dbReference type="Google" id="ProtNLM"/>
    </source>
</evidence>
<keyword evidence="2" id="KW-0812">Transmembrane</keyword>
<evidence type="ECO:0000313" key="3">
    <source>
        <dbReference type="EMBL" id="SFC82361.1"/>
    </source>
</evidence>
<proteinExistence type="predicted"/>
<dbReference type="EMBL" id="FOKV01000009">
    <property type="protein sequence ID" value="SFC82361.1"/>
    <property type="molecule type" value="Genomic_DNA"/>
</dbReference>
<organism evidence="3 4">
    <name type="scientific">Zunongwangia mangrovi</name>
    <dbReference type="NCBI Taxonomy" id="1334022"/>
    <lineage>
        <taxon>Bacteria</taxon>
        <taxon>Pseudomonadati</taxon>
        <taxon>Bacteroidota</taxon>
        <taxon>Flavobacteriia</taxon>
        <taxon>Flavobacteriales</taxon>
        <taxon>Flavobacteriaceae</taxon>
        <taxon>Zunongwangia</taxon>
    </lineage>
</organism>
<feature type="transmembrane region" description="Helical" evidence="2">
    <location>
        <begin position="12"/>
        <end position="35"/>
    </location>
</feature>
<evidence type="ECO:0000256" key="2">
    <source>
        <dbReference type="SAM" id="Phobius"/>
    </source>
</evidence>
<gene>
    <name evidence="3" type="ORF">SAMN04487907_109116</name>
</gene>
<feature type="compositionally biased region" description="Polar residues" evidence="1">
    <location>
        <begin position="60"/>
        <end position="71"/>
    </location>
</feature>
<keyword evidence="4" id="KW-1185">Reference proteome</keyword>
<feature type="region of interest" description="Disordered" evidence="1">
    <location>
        <begin position="53"/>
        <end position="98"/>
    </location>
</feature>
<dbReference type="InterPro" id="IPR032272">
    <property type="entry name" value="DUF4834"/>
</dbReference>
<feature type="compositionally biased region" description="Basic residues" evidence="1">
    <location>
        <begin position="74"/>
        <end position="84"/>
    </location>
</feature>
<dbReference type="STRING" id="1334022.SAMN04487907_109116"/>
<sequence>MFHADFSGVIKTILIVLLVYFGFKILLKYFGPILLKYAMKKMGRKFEQQFSQQFNGAQQKAQNKNTSQEGNFSIKKKPRNRRKSNKEVGEYIDYEEID</sequence>
<evidence type="ECO:0000256" key="1">
    <source>
        <dbReference type="SAM" id="MobiDB-lite"/>
    </source>
</evidence>
<accession>A0A1I1MAA0</accession>
<dbReference type="Pfam" id="PF16118">
    <property type="entry name" value="DUF4834"/>
    <property type="match status" value="1"/>
</dbReference>
<dbReference type="Proteomes" id="UP000199438">
    <property type="component" value="Unassembled WGS sequence"/>
</dbReference>
<keyword evidence="2" id="KW-0472">Membrane</keyword>
<keyword evidence="2" id="KW-1133">Transmembrane helix</keyword>